<protein>
    <submittedName>
        <fullName evidence="4">Acyl carrier protein</fullName>
    </submittedName>
</protein>
<evidence type="ECO:0000256" key="1">
    <source>
        <dbReference type="ARBA" id="ARBA00022450"/>
    </source>
</evidence>
<dbReference type="SUPFAM" id="SSF47336">
    <property type="entry name" value="ACP-like"/>
    <property type="match status" value="1"/>
</dbReference>
<dbReference type="AlphaFoldDB" id="A0AA95IB87"/>
<evidence type="ECO:0000313" key="4">
    <source>
        <dbReference type="EMBL" id="WHX50794.1"/>
    </source>
</evidence>
<dbReference type="InterPro" id="IPR036736">
    <property type="entry name" value="ACP-like_sf"/>
</dbReference>
<dbReference type="Pfam" id="PF00550">
    <property type="entry name" value="PP-binding"/>
    <property type="match status" value="1"/>
</dbReference>
<dbReference type="Proteomes" id="UP001177943">
    <property type="component" value="Chromosome"/>
</dbReference>
<dbReference type="InterPro" id="IPR006162">
    <property type="entry name" value="Ppantetheine_attach_site"/>
</dbReference>
<evidence type="ECO:0000259" key="3">
    <source>
        <dbReference type="PROSITE" id="PS50075"/>
    </source>
</evidence>
<sequence length="87" mass="10002">MVNNNFVELKVQEKLIQILGIDSDQTLHEVNLSLLGLDSMKSVQLIVELEELFDITYNDEELIFDNFSTFQLIVDRVKEKVGNSVTE</sequence>
<dbReference type="PROSITE" id="PS50075">
    <property type="entry name" value="CARRIER"/>
    <property type="match status" value="1"/>
</dbReference>
<dbReference type="Gene3D" id="1.10.1200.10">
    <property type="entry name" value="ACP-like"/>
    <property type="match status" value="1"/>
</dbReference>
<dbReference type="InterPro" id="IPR009081">
    <property type="entry name" value="PP-bd_ACP"/>
</dbReference>
<organism evidence="4 5">
    <name type="scientific">Paenibacillus woosongensis</name>
    <dbReference type="NCBI Taxonomy" id="307580"/>
    <lineage>
        <taxon>Bacteria</taxon>
        <taxon>Bacillati</taxon>
        <taxon>Bacillota</taxon>
        <taxon>Bacilli</taxon>
        <taxon>Bacillales</taxon>
        <taxon>Paenibacillaceae</taxon>
        <taxon>Paenibacillus</taxon>
    </lineage>
</organism>
<keyword evidence="1" id="KW-0596">Phosphopantetheine</keyword>
<evidence type="ECO:0000313" key="5">
    <source>
        <dbReference type="Proteomes" id="UP001177943"/>
    </source>
</evidence>
<keyword evidence="2" id="KW-0597">Phosphoprotein</keyword>
<reference evidence="4" key="1">
    <citation type="submission" date="2023-05" db="EMBL/GenBank/DDBJ databases">
        <title>Comparative genomics of Bacillaceae isolates and their secondary metabolite potential.</title>
        <authorList>
            <person name="Song L."/>
            <person name="Nielsen L.J."/>
            <person name="Mohite O."/>
            <person name="Xu X."/>
            <person name="Weber T."/>
            <person name="Kovacs A.T."/>
        </authorList>
    </citation>
    <scope>NUCLEOTIDE SEQUENCE</scope>
    <source>
        <strain evidence="4">B2_4</strain>
    </source>
</reference>
<evidence type="ECO:0000256" key="2">
    <source>
        <dbReference type="ARBA" id="ARBA00022553"/>
    </source>
</evidence>
<dbReference type="RefSeq" id="WP_283927826.1">
    <property type="nucleotide sequence ID" value="NZ_CP126084.1"/>
</dbReference>
<name>A0AA95IB87_9BACL</name>
<dbReference type="EMBL" id="CP126084">
    <property type="protein sequence ID" value="WHX50794.1"/>
    <property type="molecule type" value="Genomic_DNA"/>
</dbReference>
<accession>A0AA95IB87</accession>
<gene>
    <name evidence="4" type="ORF">QNH46_09155</name>
</gene>
<proteinExistence type="predicted"/>
<dbReference type="PROSITE" id="PS00012">
    <property type="entry name" value="PHOSPHOPANTETHEINE"/>
    <property type="match status" value="1"/>
</dbReference>
<dbReference type="KEGG" id="pwn:QNH46_09155"/>
<feature type="domain" description="Carrier" evidence="3">
    <location>
        <begin position="2"/>
        <end position="81"/>
    </location>
</feature>